<dbReference type="Pfam" id="PF00578">
    <property type="entry name" value="AhpC-TSA"/>
    <property type="match status" value="1"/>
</dbReference>
<accession>A0A838ZSL0</accession>
<reference evidence="2 3" key="1">
    <citation type="submission" date="2020-07" db="EMBL/GenBank/DDBJ databases">
        <title>Moheibacter lacus sp. nov., a member of the family Flavobacteriaceae isolated from freshwater lake sediment.</title>
        <authorList>
            <person name="Liu Y."/>
        </authorList>
    </citation>
    <scope>NUCLEOTIDE SEQUENCE [LARGE SCALE GENOMIC DNA]</scope>
    <source>
        <strain evidence="2 3">BDHS18</strain>
    </source>
</reference>
<evidence type="ECO:0000313" key="2">
    <source>
        <dbReference type="EMBL" id="MBA5629968.1"/>
    </source>
</evidence>
<dbReference type="PROSITE" id="PS51257">
    <property type="entry name" value="PROKAR_LIPOPROTEIN"/>
    <property type="match status" value="1"/>
</dbReference>
<comment type="caution">
    <text evidence="2">The sequence shown here is derived from an EMBL/GenBank/DDBJ whole genome shotgun (WGS) entry which is preliminary data.</text>
</comment>
<protein>
    <submittedName>
        <fullName evidence="2">Redoxin domain-containing protein</fullName>
    </submittedName>
</protein>
<proteinExistence type="predicted"/>
<dbReference type="InterPro" id="IPR000866">
    <property type="entry name" value="AhpC/TSA"/>
</dbReference>
<dbReference type="PROSITE" id="PS51352">
    <property type="entry name" value="THIOREDOXIN_2"/>
    <property type="match status" value="1"/>
</dbReference>
<dbReference type="Proteomes" id="UP000552241">
    <property type="component" value="Unassembled WGS sequence"/>
</dbReference>
<dbReference type="RefSeq" id="WP_182043571.1">
    <property type="nucleotide sequence ID" value="NZ_JACDZE010000002.1"/>
</dbReference>
<dbReference type="PANTHER" id="PTHR42852:SF13">
    <property type="entry name" value="PROTEIN DIPZ"/>
    <property type="match status" value="1"/>
</dbReference>
<dbReference type="AlphaFoldDB" id="A0A838ZSL0"/>
<dbReference type="PANTHER" id="PTHR42852">
    <property type="entry name" value="THIOL:DISULFIDE INTERCHANGE PROTEIN DSBE"/>
    <property type="match status" value="1"/>
</dbReference>
<dbReference type="Gene3D" id="3.40.30.10">
    <property type="entry name" value="Glutaredoxin"/>
    <property type="match status" value="1"/>
</dbReference>
<dbReference type="EMBL" id="JACDZE010000002">
    <property type="protein sequence ID" value="MBA5629968.1"/>
    <property type="molecule type" value="Genomic_DNA"/>
</dbReference>
<organism evidence="2 3">
    <name type="scientific">Moheibacter lacus</name>
    <dbReference type="NCBI Taxonomy" id="2745851"/>
    <lineage>
        <taxon>Bacteria</taxon>
        <taxon>Pseudomonadati</taxon>
        <taxon>Bacteroidota</taxon>
        <taxon>Flavobacteriia</taxon>
        <taxon>Flavobacteriales</taxon>
        <taxon>Weeksellaceae</taxon>
        <taxon>Moheibacter</taxon>
    </lineage>
</organism>
<gene>
    <name evidence="2" type="ORF">HU137_09320</name>
</gene>
<evidence type="ECO:0000313" key="3">
    <source>
        <dbReference type="Proteomes" id="UP000552241"/>
    </source>
</evidence>
<keyword evidence="3" id="KW-1185">Reference proteome</keyword>
<sequence>MKNLFFILTLGLFIGCQGQESQKVLKAVNYDELKPIIQKEDGVLYVVNFWATWCKPCIEELPEFMAVNERFKDNPNYKMILVSLDTKKVMDTKVKKFIEKNNLDVDVYLLDDIKRMNMWIPDVDATWSGGIPATVFYKNGKKLGFRESQMTEFELEDMINENL</sequence>
<name>A0A838ZSL0_9FLAO</name>
<dbReference type="InterPro" id="IPR013766">
    <property type="entry name" value="Thioredoxin_domain"/>
</dbReference>
<dbReference type="CDD" id="cd02966">
    <property type="entry name" value="TlpA_like_family"/>
    <property type="match status" value="1"/>
</dbReference>
<feature type="domain" description="Thioredoxin" evidence="1">
    <location>
        <begin position="4"/>
        <end position="163"/>
    </location>
</feature>
<evidence type="ECO:0000259" key="1">
    <source>
        <dbReference type="PROSITE" id="PS51352"/>
    </source>
</evidence>
<dbReference type="InterPro" id="IPR036249">
    <property type="entry name" value="Thioredoxin-like_sf"/>
</dbReference>
<dbReference type="GO" id="GO:0016209">
    <property type="term" value="F:antioxidant activity"/>
    <property type="evidence" value="ECO:0007669"/>
    <property type="project" value="InterPro"/>
</dbReference>
<dbReference type="GO" id="GO:0016491">
    <property type="term" value="F:oxidoreductase activity"/>
    <property type="evidence" value="ECO:0007669"/>
    <property type="project" value="InterPro"/>
</dbReference>
<dbReference type="SUPFAM" id="SSF52833">
    <property type="entry name" value="Thioredoxin-like"/>
    <property type="match status" value="1"/>
</dbReference>
<dbReference type="InterPro" id="IPR050553">
    <property type="entry name" value="Thioredoxin_ResA/DsbE_sf"/>
</dbReference>